<comment type="caution">
    <text evidence="2">The sequence shown here is derived from an EMBL/GenBank/DDBJ whole genome shotgun (WGS) entry which is preliminary data.</text>
</comment>
<dbReference type="Proteomes" id="UP001152797">
    <property type="component" value="Unassembled WGS sequence"/>
</dbReference>
<dbReference type="EMBL" id="CAMXCT030001191">
    <property type="protein sequence ID" value="CAL4774998.1"/>
    <property type="molecule type" value="Genomic_DNA"/>
</dbReference>
<protein>
    <submittedName>
        <fullName evidence="2">Uncharacterized protein</fullName>
    </submittedName>
</protein>
<feature type="non-terminal residue" evidence="2">
    <location>
        <position position="1"/>
    </location>
</feature>
<dbReference type="AlphaFoldDB" id="A0A9P1CCC3"/>
<reference evidence="3" key="2">
    <citation type="submission" date="2024-04" db="EMBL/GenBank/DDBJ databases">
        <authorList>
            <person name="Chen Y."/>
            <person name="Shah S."/>
            <person name="Dougan E. K."/>
            <person name="Thang M."/>
            <person name="Chan C."/>
        </authorList>
    </citation>
    <scope>NUCLEOTIDE SEQUENCE [LARGE SCALE GENOMIC DNA]</scope>
</reference>
<evidence type="ECO:0000256" key="1">
    <source>
        <dbReference type="SAM" id="MobiDB-lite"/>
    </source>
</evidence>
<evidence type="ECO:0000313" key="4">
    <source>
        <dbReference type="Proteomes" id="UP001152797"/>
    </source>
</evidence>
<dbReference type="EMBL" id="CAMXCT020001191">
    <property type="protein sequence ID" value="CAL1141061.1"/>
    <property type="molecule type" value="Genomic_DNA"/>
</dbReference>
<name>A0A9P1CCC3_9DINO</name>
<reference evidence="2" key="1">
    <citation type="submission" date="2022-10" db="EMBL/GenBank/DDBJ databases">
        <authorList>
            <person name="Chen Y."/>
            <person name="Dougan E. K."/>
            <person name="Chan C."/>
            <person name="Rhodes N."/>
            <person name="Thang M."/>
        </authorList>
    </citation>
    <scope>NUCLEOTIDE SEQUENCE</scope>
</reference>
<accession>A0A9P1CCC3</accession>
<sequence length="678" mass="76033">RAEVGVIQIQTPVKNGVLECPPFQLALQVVALQVVRVLRAELSAVREEVVLLRQQISQQSGQASGQERRSSRMSAWVLPEHSEGTSRFVVEESIVNLSYLGFLQVDSLAHQLRFQVIFIAAFDNKVFAAVPRSAWNRKSNQRIIPTGWFTKMTSLESGCSLDERDLQVEDLMVRLWVGFMRRYLQELTDFSSQHDLAVEYVFDGAVRGPCSFLNELWQMRQTNTFLSSLRRTTALEYAGGGCALESGSIGSGKRSAAARRALRAMLVEKLGEIYAWIEKLMWEEISFQTLVPGVHAPAFLCRAWVEQQLPAGPPMSLLEQHKLPSVASGESPYSHILDPRWAAVSLSYLRDQFPSKRKNLGRAYPKKETQTVRLAGAPKPDQRQRGRPSLKRASSSPSCSAVWPMPIPYPEAFCSSSLLKVEKLYLKQWTAVKYMEHLCVDGNTPVSVDAAFMGRAAAKVEGMEAVLAALSRAGGFLRDILQKRLGAKLGSLQRMLMNAKPLVAERLVFPGPPQFDLGPLLDPGTRALYERPLDCCDDFQSFAGEVPRVRVFATRENKVLLYKKLADTKRLKPVKLCNKRGDFVSCLFAAHKNLEFDRMVLDGRPPNLVDPKQSIWCRSMASPAVLVLLASGEDLRDFFYQFKAGEQRTIRNILSDPVTLDEAREIFGSSFEWSEELV</sequence>
<organism evidence="2">
    <name type="scientific">Cladocopium goreaui</name>
    <dbReference type="NCBI Taxonomy" id="2562237"/>
    <lineage>
        <taxon>Eukaryota</taxon>
        <taxon>Sar</taxon>
        <taxon>Alveolata</taxon>
        <taxon>Dinophyceae</taxon>
        <taxon>Suessiales</taxon>
        <taxon>Symbiodiniaceae</taxon>
        <taxon>Cladocopium</taxon>
    </lineage>
</organism>
<evidence type="ECO:0000313" key="3">
    <source>
        <dbReference type="EMBL" id="CAL1141061.1"/>
    </source>
</evidence>
<evidence type="ECO:0000313" key="2">
    <source>
        <dbReference type="EMBL" id="CAI3987686.1"/>
    </source>
</evidence>
<gene>
    <name evidence="2" type="ORF">C1SCF055_LOCUS14939</name>
</gene>
<dbReference type="EMBL" id="CAMXCT010001191">
    <property type="protein sequence ID" value="CAI3987686.1"/>
    <property type="molecule type" value="Genomic_DNA"/>
</dbReference>
<keyword evidence="4" id="KW-1185">Reference proteome</keyword>
<proteinExistence type="predicted"/>
<feature type="region of interest" description="Disordered" evidence="1">
    <location>
        <begin position="369"/>
        <end position="400"/>
    </location>
</feature>